<dbReference type="InParanoid" id="A0A3Q3FCT7"/>
<dbReference type="Gene3D" id="3.40.50.1440">
    <property type="entry name" value="Tubulin/FtsZ, GTPase domain"/>
    <property type="match status" value="1"/>
</dbReference>
<dbReference type="InterPro" id="IPR013838">
    <property type="entry name" value="Beta-tubulin_BS"/>
</dbReference>
<keyword evidence="2" id="KW-0963">Cytoplasm</keyword>
<dbReference type="InterPro" id="IPR036525">
    <property type="entry name" value="Tubulin/FtsZ_GTPase_sf"/>
</dbReference>
<evidence type="ECO:0000313" key="3">
    <source>
        <dbReference type="Ensembl" id="ENSLBEP00000017891.1"/>
    </source>
</evidence>
<sequence length="79" mass="8710">MREIVHLQAGQCGNQIGAKVGSTCRGPSLWIWSQAPWTQCALAPSDRSSDLTTLSLARVEPVTTGQRVTTQRVLSWWTQ</sequence>
<dbReference type="STRING" id="56723.ENSLBEP00000017891"/>
<accession>A0A3Q3FCT7</accession>
<dbReference type="SUPFAM" id="SSF52490">
    <property type="entry name" value="Tubulin nucleotide-binding domain-like"/>
    <property type="match status" value="1"/>
</dbReference>
<proteinExistence type="predicted"/>
<protein>
    <recommendedName>
        <fullName evidence="5">Tubulin/FtsZ GTPase domain-containing protein</fullName>
    </recommendedName>
</protein>
<name>A0A3Q3FCT7_9LABR</name>
<dbReference type="AlphaFoldDB" id="A0A3Q3FCT7"/>
<dbReference type="Ensembl" id="ENSLBET00000018891.1">
    <property type="protein sequence ID" value="ENSLBEP00000017891.1"/>
    <property type="gene ID" value="ENSLBEG00000013793.1"/>
</dbReference>
<organism evidence="3 4">
    <name type="scientific">Labrus bergylta</name>
    <name type="common">ballan wrasse</name>
    <dbReference type="NCBI Taxonomy" id="56723"/>
    <lineage>
        <taxon>Eukaryota</taxon>
        <taxon>Metazoa</taxon>
        <taxon>Chordata</taxon>
        <taxon>Craniata</taxon>
        <taxon>Vertebrata</taxon>
        <taxon>Euteleostomi</taxon>
        <taxon>Actinopterygii</taxon>
        <taxon>Neopterygii</taxon>
        <taxon>Teleostei</taxon>
        <taxon>Neoteleostei</taxon>
        <taxon>Acanthomorphata</taxon>
        <taxon>Eupercaria</taxon>
        <taxon>Labriformes</taxon>
        <taxon>Labridae</taxon>
        <taxon>Labrus</taxon>
    </lineage>
</organism>
<evidence type="ECO:0000313" key="4">
    <source>
        <dbReference type="Proteomes" id="UP000261660"/>
    </source>
</evidence>
<reference evidence="3" key="2">
    <citation type="submission" date="2025-09" db="UniProtKB">
        <authorList>
            <consortium name="Ensembl"/>
        </authorList>
    </citation>
    <scope>IDENTIFICATION</scope>
</reference>
<comment type="subcellular location">
    <subcellularLocation>
        <location evidence="1">Cytoplasm</location>
    </subcellularLocation>
</comment>
<dbReference type="GeneTree" id="ENSGT00910000146935"/>
<dbReference type="Proteomes" id="UP000261660">
    <property type="component" value="Unplaced"/>
</dbReference>
<dbReference type="PROSITE" id="PS00228">
    <property type="entry name" value="TUBULIN_B_AUTOREG"/>
    <property type="match status" value="1"/>
</dbReference>
<evidence type="ECO:0000256" key="1">
    <source>
        <dbReference type="ARBA" id="ARBA00004496"/>
    </source>
</evidence>
<evidence type="ECO:0008006" key="5">
    <source>
        <dbReference type="Google" id="ProtNLM"/>
    </source>
</evidence>
<dbReference type="GO" id="GO:0005737">
    <property type="term" value="C:cytoplasm"/>
    <property type="evidence" value="ECO:0007669"/>
    <property type="project" value="UniProtKB-SubCell"/>
</dbReference>
<evidence type="ECO:0000256" key="2">
    <source>
        <dbReference type="ARBA" id="ARBA00022490"/>
    </source>
</evidence>
<reference evidence="3" key="1">
    <citation type="submission" date="2025-08" db="UniProtKB">
        <authorList>
            <consortium name="Ensembl"/>
        </authorList>
    </citation>
    <scope>IDENTIFICATION</scope>
</reference>
<keyword evidence="4" id="KW-1185">Reference proteome</keyword>